<dbReference type="Proteomes" id="UP000805649">
    <property type="component" value="Unassembled WGS sequence"/>
</dbReference>
<keyword evidence="2" id="KW-1185">Reference proteome</keyword>
<organism evidence="1 2">
    <name type="scientific">Colletotrichum truncatum</name>
    <name type="common">Anthracnose fungus</name>
    <name type="synonym">Colletotrichum capsici</name>
    <dbReference type="NCBI Taxonomy" id="5467"/>
    <lineage>
        <taxon>Eukaryota</taxon>
        <taxon>Fungi</taxon>
        <taxon>Dikarya</taxon>
        <taxon>Ascomycota</taxon>
        <taxon>Pezizomycotina</taxon>
        <taxon>Sordariomycetes</taxon>
        <taxon>Hypocreomycetidae</taxon>
        <taxon>Glomerellales</taxon>
        <taxon>Glomerellaceae</taxon>
        <taxon>Colletotrichum</taxon>
        <taxon>Colletotrichum truncatum species complex</taxon>
    </lineage>
</organism>
<dbReference type="EMBL" id="VUJX02000006">
    <property type="protein sequence ID" value="KAL0935595.1"/>
    <property type="molecule type" value="Genomic_DNA"/>
</dbReference>
<name>A0ACC3YUL1_COLTU</name>
<accession>A0ACC3YUL1</accession>
<evidence type="ECO:0000313" key="1">
    <source>
        <dbReference type="EMBL" id="KAL0935595.1"/>
    </source>
</evidence>
<protein>
    <submittedName>
        <fullName evidence="1">Uncharacterized protein</fullName>
    </submittedName>
</protein>
<gene>
    <name evidence="1" type="ORF">CTRU02_210186</name>
</gene>
<proteinExistence type="predicted"/>
<reference evidence="1 2" key="1">
    <citation type="journal article" date="2020" name="Phytopathology">
        <title>Genome Sequence Resources of Colletotrichum truncatum, C. plurivorum, C. musicola, and C. sojae: Four Species Pathogenic to Soybean (Glycine max).</title>
        <authorList>
            <person name="Rogerio F."/>
            <person name="Boufleur T.R."/>
            <person name="Ciampi-Guillardi M."/>
            <person name="Sukno S.A."/>
            <person name="Thon M.R."/>
            <person name="Massola Junior N.S."/>
            <person name="Baroncelli R."/>
        </authorList>
    </citation>
    <scope>NUCLEOTIDE SEQUENCE [LARGE SCALE GENOMIC DNA]</scope>
    <source>
        <strain evidence="1 2">CMES1059</strain>
    </source>
</reference>
<comment type="caution">
    <text evidence="1">The sequence shown here is derived from an EMBL/GenBank/DDBJ whole genome shotgun (WGS) entry which is preliminary data.</text>
</comment>
<sequence>MHLSLSSVVLALGLVSTAAADRLVVTRTCYGGALCRNFGAFVTDFGVYSVNADDGCHGTSVPGMVEFCVDWSRVRGHFRFSHQSHKRCMGVSQPDMDTCAKLISCDTWTFEEVPCTWRLPADDEYPNPGDEAIATLSATLAAADATVAATLPGSSEPAVPVEKL</sequence>
<evidence type="ECO:0000313" key="2">
    <source>
        <dbReference type="Proteomes" id="UP000805649"/>
    </source>
</evidence>